<dbReference type="PROSITE" id="PS00584">
    <property type="entry name" value="PFKB_KINASES_2"/>
    <property type="match status" value="1"/>
</dbReference>
<dbReference type="InterPro" id="IPR017583">
    <property type="entry name" value="Tagatose/fructose_Pkinase"/>
</dbReference>
<dbReference type="SUPFAM" id="SSF53613">
    <property type="entry name" value="Ribokinase-like"/>
    <property type="match status" value="1"/>
</dbReference>
<dbReference type="GO" id="GO:0005524">
    <property type="term" value="F:ATP binding"/>
    <property type="evidence" value="ECO:0007669"/>
    <property type="project" value="UniProtKB-KW"/>
</dbReference>
<dbReference type="InterPro" id="IPR002173">
    <property type="entry name" value="Carboh/pur_kinase_PfkB_CS"/>
</dbReference>
<gene>
    <name evidence="8" type="ORF">FHS23_002104</name>
</gene>
<evidence type="ECO:0000256" key="1">
    <source>
        <dbReference type="ARBA" id="ARBA00010688"/>
    </source>
</evidence>
<evidence type="ECO:0000256" key="6">
    <source>
        <dbReference type="PIRNR" id="PIRNR000535"/>
    </source>
</evidence>
<protein>
    <submittedName>
        <fullName evidence="8">1-phosphofructokinase</fullName>
        <ecNumber evidence="8">2.7.1.56</ecNumber>
    </submittedName>
</protein>
<dbReference type="CDD" id="cd01164">
    <property type="entry name" value="FruK_PfkB_like"/>
    <property type="match status" value="1"/>
</dbReference>
<feature type="domain" description="Carbohydrate kinase PfkB" evidence="7">
    <location>
        <begin position="8"/>
        <end position="262"/>
    </location>
</feature>
<evidence type="ECO:0000256" key="2">
    <source>
        <dbReference type="ARBA" id="ARBA00022679"/>
    </source>
</evidence>
<dbReference type="GO" id="GO:0016052">
    <property type="term" value="P:carbohydrate catabolic process"/>
    <property type="evidence" value="ECO:0007669"/>
    <property type="project" value="UniProtKB-ARBA"/>
</dbReference>
<reference evidence="8 9" key="1">
    <citation type="submission" date="2020-08" db="EMBL/GenBank/DDBJ databases">
        <title>Genomic Encyclopedia of Type Strains, Phase III (KMG-III): the genomes of soil and plant-associated and newly described type strains.</title>
        <authorList>
            <person name="Whitman W."/>
        </authorList>
    </citation>
    <scope>NUCLEOTIDE SEQUENCE [LARGE SCALE GENOMIC DNA]</scope>
    <source>
        <strain evidence="8 9">CECT 8577</strain>
    </source>
</reference>
<dbReference type="PANTHER" id="PTHR46566">
    <property type="entry name" value="1-PHOSPHOFRUCTOKINASE-RELATED"/>
    <property type="match status" value="1"/>
</dbReference>
<dbReference type="EC" id="2.7.1.56" evidence="8"/>
<dbReference type="PANTHER" id="PTHR46566:SF5">
    <property type="entry name" value="1-PHOSPHOFRUCTOKINASE"/>
    <property type="match status" value="1"/>
</dbReference>
<dbReference type="PROSITE" id="PS00583">
    <property type="entry name" value="PFKB_KINASES_1"/>
    <property type="match status" value="1"/>
</dbReference>
<dbReference type="NCBIfam" id="TIGR03168">
    <property type="entry name" value="1-PFK"/>
    <property type="match status" value="1"/>
</dbReference>
<dbReference type="FunFam" id="3.40.1190.20:FF:000001">
    <property type="entry name" value="Phosphofructokinase"/>
    <property type="match status" value="1"/>
</dbReference>
<evidence type="ECO:0000259" key="7">
    <source>
        <dbReference type="Pfam" id="PF00294"/>
    </source>
</evidence>
<dbReference type="RefSeq" id="WP_183652321.1">
    <property type="nucleotide sequence ID" value="NZ_JACHWU010000002.1"/>
</dbReference>
<name>A0A839RZ54_9PSEU</name>
<keyword evidence="5" id="KW-0067">ATP-binding</keyword>
<organism evidence="8 9">
    <name type="scientific">Prauserella isguenensis</name>
    <dbReference type="NCBI Taxonomy" id="1470180"/>
    <lineage>
        <taxon>Bacteria</taxon>
        <taxon>Bacillati</taxon>
        <taxon>Actinomycetota</taxon>
        <taxon>Actinomycetes</taxon>
        <taxon>Pseudonocardiales</taxon>
        <taxon>Pseudonocardiaceae</taxon>
        <taxon>Prauserella</taxon>
    </lineage>
</organism>
<accession>A0A839RZ54</accession>
<dbReference type="GO" id="GO:0044281">
    <property type="term" value="P:small molecule metabolic process"/>
    <property type="evidence" value="ECO:0007669"/>
    <property type="project" value="UniProtKB-ARBA"/>
</dbReference>
<evidence type="ECO:0000313" key="9">
    <source>
        <dbReference type="Proteomes" id="UP000550714"/>
    </source>
</evidence>
<dbReference type="PIRSF" id="PIRSF000535">
    <property type="entry name" value="1PFK/6PFK/LacC"/>
    <property type="match status" value="1"/>
</dbReference>
<evidence type="ECO:0000313" key="8">
    <source>
        <dbReference type="EMBL" id="MBB3051081.1"/>
    </source>
</evidence>
<evidence type="ECO:0000256" key="4">
    <source>
        <dbReference type="ARBA" id="ARBA00022777"/>
    </source>
</evidence>
<dbReference type="GO" id="GO:0005829">
    <property type="term" value="C:cytosol"/>
    <property type="evidence" value="ECO:0007669"/>
    <property type="project" value="TreeGrafter"/>
</dbReference>
<keyword evidence="3" id="KW-0547">Nucleotide-binding</keyword>
<keyword evidence="4 8" id="KW-0418">Kinase</keyword>
<dbReference type="EMBL" id="JACHWU010000002">
    <property type="protein sequence ID" value="MBB3051081.1"/>
    <property type="molecule type" value="Genomic_DNA"/>
</dbReference>
<evidence type="ECO:0000256" key="3">
    <source>
        <dbReference type="ARBA" id="ARBA00022741"/>
    </source>
</evidence>
<dbReference type="Proteomes" id="UP000550714">
    <property type="component" value="Unassembled WGS sequence"/>
</dbReference>
<keyword evidence="2 6" id="KW-0808">Transferase</keyword>
<evidence type="ECO:0000256" key="5">
    <source>
        <dbReference type="ARBA" id="ARBA00022840"/>
    </source>
</evidence>
<dbReference type="InterPro" id="IPR011611">
    <property type="entry name" value="PfkB_dom"/>
</dbReference>
<dbReference type="GO" id="GO:0008662">
    <property type="term" value="F:1-phosphofructokinase activity"/>
    <property type="evidence" value="ECO:0007669"/>
    <property type="project" value="UniProtKB-EC"/>
</dbReference>
<dbReference type="InterPro" id="IPR029056">
    <property type="entry name" value="Ribokinase-like"/>
</dbReference>
<comment type="caution">
    <text evidence="8">The sequence shown here is derived from an EMBL/GenBank/DDBJ whole genome shotgun (WGS) entry which is preliminary data.</text>
</comment>
<dbReference type="Pfam" id="PF00294">
    <property type="entry name" value="PfkB"/>
    <property type="match status" value="1"/>
</dbReference>
<dbReference type="AlphaFoldDB" id="A0A839RZ54"/>
<keyword evidence="9" id="KW-1185">Reference proteome</keyword>
<dbReference type="Gene3D" id="3.40.1190.20">
    <property type="match status" value="1"/>
</dbReference>
<comment type="similarity">
    <text evidence="1">Belongs to the carbohydrate kinase PfkB family.</text>
</comment>
<proteinExistence type="inferred from homology"/>
<sequence>MIVTMTPNPSIDHTVEVGSLRRGEVLRAQRSHVDPGGKGVNVSRALAAHGRKTAAVLLAGGAEGARLTELLDEQGVAVHAVPVAEGTRTNITLAEPDGTVTKLNLPGPACTDTELNALLDATLAACGHDTTWIAGCGSLPPEAADDCYARLVVSAHAAGARVAVDSSGLALARCLGAEPDLVKPNREELAACAGVPVRTLGDAARAAEVLRARGARTVLASLGPDGAVLADARGVLHGEAPVHAARSSVGAGDALLAGFLAAGGGRDALGPALAWGAAATGLAGSRMPAPPDVDRVGVTIHPAVDGDRVLEQER</sequence>